<gene>
    <name evidence="1" type="ORF">Q2T52_08790</name>
</gene>
<name>A0ABT8SUU2_9HYPH</name>
<dbReference type="Gene3D" id="2.60.34.30">
    <property type="entry name" value="Competence, DNA-entry nuclease inhibitor, ComJ"/>
    <property type="match status" value="1"/>
</dbReference>
<protein>
    <submittedName>
        <fullName evidence="1">Uncharacterized protein</fullName>
    </submittedName>
</protein>
<sequence>MAVISSAFPGHSAPATLFRGTLFADYFQVYLADADHLGLPDEYTAEAVEQRLMAGPYAVVVHTARNMGVPVTVEWHAAPPAIDPAYQHVVEAVFSCPSGTLILAGLMDDISSAHRLAVPPGFVHFRVSMAGLDTLSDDGLDGDDRYLLQLWPGRAGEGVRVLKAWRE</sequence>
<evidence type="ECO:0000313" key="1">
    <source>
        <dbReference type="EMBL" id="MDO1582192.1"/>
    </source>
</evidence>
<keyword evidence="2" id="KW-1185">Reference proteome</keyword>
<dbReference type="EMBL" id="JAUKWQ010000002">
    <property type="protein sequence ID" value="MDO1582192.1"/>
    <property type="molecule type" value="Genomic_DNA"/>
</dbReference>
<comment type="caution">
    <text evidence="1">The sequence shown here is derived from an EMBL/GenBank/DDBJ whole genome shotgun (WGS) entry which is preliminary data.</text>
</comment>
<proteinExistence type="predicted"/>
<reference evidence="1" key="2">
    <citation type="submission" date="2023-07" db="EMBL/GenBank/DDBJ databases">
        <authorList>
            <person name="Sun H."/>
        </authorList>
    </citation>
    <scope>NUCLEOTIDE SEQUENCE</scope>
    <source>
        <strain evidence="1">05753</strain>
    </source>
</reference>
<accession>A0ABT8SUU2</accession>
<evidence type="ECO:0000313" key="2">
    <source>
        <dbReference type="Proteomes" id="UP001169006"/>
    </source>
</evidence>
<dbReference type="RefSeq" id="WP_302076332.1">
    <property type="nucleotide sequence ID" value="NZ_JAUKWQ010000002.1"/>
</dbReference>
<dbReference type="Proteomes" id="UP001169006">
    <property type="component" value="Unassembled WGS sequence"/>
</dbReference>
<dbReference type="InterPro" id="IPR038691">
    <property type="entry name" value="ComJ_sf"/>
</dbReference>
<organism evidence="1 2">
    <name type="scientific">Rhizobium oryzicola</name>
    <dbReference type="NCBI Taxonomy" id="1232668"/>
    <lineage>
        <taxon>Bacteria</taxon>
        <taxon>Pseudomonadati</taxon>
        <taxon>Pseudomonadota</taxon>
        <taxon>Alphaproteobacteria</taxon>
        <taxon>Hyphomicrobiales</taxon>
        <taxon>Rhizobiaceae</taxon>
        <taxon>Rhizobium/Agrobacterium group</taxon>
        <taxon>Rhizobium</taxon>
    </lineage>
</organism>
<reference evidence="1" key="1">
    <citation type="journal article" date="2015" name="Int. J. Syst. Evol. Microbiol.">
        <title>Rhizobium oryzicola sp. nov., potential plant-growth-promoting endophytic bacteria isolated from rice roots.</title>
        <authorList>
            <person name="Zhang X.X."/>
            <person name="Gao J.S."/>
            <person name="Cao Y.H."/>
            <person name="Sheirdil R.A."/>
            <person name="Wang X.C."/>
            <person name="Zhang L."/>
        </authorList>
    </citation>
    <scope>NUCLEOTIDE SEQUENCE</scope>
    <source>
        <strain evidence="1">05753</strain>
    </source>
</reference>